<dbReference type="EMBL" id="CP094669">
    <property type="protein sequence ID" value="UOG75327.1"/>
    <property type="molecule type" value="Genomic_DNA"/>
</dbReference>
<gene>
    <name evidence="2" type="ORF">MTX78_01715</name>
</gene>
<dbReference type="Proteomes" id="UP000831113">
    <property type="component" value="Chromosome"/>
</dbReference>
<accession>A0ABY4CZY1</accession>
<evidence type="ECO:0000313" key="2">
    <source>
        <dbReference type="EMBL" id="UOG75327.1"/>
    </source>
</evidence>
<dbReference type="Pfam" id="PF14054">
    <property type="entry name" value="DUF4249"/>
    <property type="match status" value="1"/>
</dbReference>
<dbReference type="RefSeq" id="WP_243799345.1">
    <property type="nucleotide sequence ID" value="NZ_CP094669.1"/>
</dbReference>
<reference evidence="2 3" key="1">
    <citation type="submission" date="2022-03" db="EMBL/GenBank/DDBJ databases">
        <title>Hymenobactersp. isolated from the air.</title>
        <authorList>
            <person name="Won M."/>
            <person name="Kwon S.-W."/>
        </authorList>
    </citation>
    <scope>NUCLEOTIDE SEQUENCE [LARGE SCALE GENOMIC DNA]</scope>
    <source>
        <strain evidence="2 3">KACC 21982</strain>
    </source>
</reference>
<protein>
    <submittedName>
        <fullName evidence="2">DUF4249 domain-containing protein</fullName>
    </submittedName>
</protein>
<sequence>MRLFSTPFRAALLWCLALLMPGCIDPYMPEAISTTTNFLVVDGFINSDGITTINLSRTYDISSSATPPKVTRATVYIEEDGGVRYNLRESSPGIYTSPNLRLNAAKNHRLHILTSDSKDYASEYTAVKTTPPIDNITWRAVDTGLNIYVNTHDDTNKTQYYRWEFEETWEIATPYSPFIEYRNGQIQSITTPYPRLCWSNAKSADIKISNTTRLTKDVISDFLLRSFPTTSELFNRRYSILVKQYAQTAEEYMYWDLLRKNTEQIGTLFDPLPAQLTGNIRCLNDQAELALGYVGVHSVQEKRIFIARPELPSTWRVQNGYESCVPPDTVFIAGPEIRLPPAQILQNAFSGPTYLPIAEVYNPISGNLVGYTAKSRDCIDCRTRGSAIKPSFWP</sequence>
<keyword evidence="3" id="KW-1185">Reference proteome</keyword>
<evidence type="ECO:0000256" key="1">
    <source>
        <dbReference type="SAM" id="SignalP"/>
    </source>
</evidence>
<name>A0ABY4CZY1_9BACT</name>
<dbReference type="InterPro" id="IPR025345">
    <property type="entry name" value="DUF4249"/>
</dbReference>
<evidence type="ECO:0000313" key="3">
    <source>
        <dbReference type="Proteomes" id="UP000831113"/>
    </source>
</evidence>
<proteinExistence type="predicted"/>
<feature type="signal peptide" evidence="1">
    <location>
        <begin position="1"/>
        <end position="26"/>
    </location>
</feature>
<keyword evidence="1" id="KW-0732">Signal</keyword>
<organism evidence="2 3">
    <name type="scientific">Hymenobacter tibetensis</name>
    <dbReference type="NCBI Taxonomy" id="497967"/>
    <lineage>
        <taxon>Bacteria</taxon>
        <taxon>Pseudomonadati</taxon>
        <taxon>Bacteroidota</taxon>
        <taxon>Cytophagia</taxon>
        <taxon>Cytophagales</taxon>
        <taxon>Hymenobacteraceae</taxon>
        <taxon>Hymenobacter</taxon>
    </lineage>
</organism>
<feature type="chain" id="PRO_5045896550" evidence="1">
    <location>
        <begin position="27"/>
        <end position="394"/>
    </location>
</feature>